<feature type="domain" description="RING-CH-type" evidence="14">
    <location>
        <begin position="59"/>
        <end position="119"/>
    </location>
</feature>
<sequence length="273" mass="31056">MFSVGTGDAERHGSPLYSTNGSLSRQKKKNQNTPYSPVVMVLQPRSSPNYTTPLRCKDFYCSSNAVCRICHEEDSPESLISPCNCMGSLGRMHRKCLEKWLSMSNSDRCEICKYRFHVTYRTRHIGQWLLSDGVMGPKCFLGDLICLLVLLPLSIMSVYLCAFAAHSYMNKHEWQATGLALLCLILLIAFVIWSGLTFRFHYLRFRDWQRSNLIVQVIVSPKVQHSIETKNEERTHNTPENHTSVPEGDLDYSIDVNALALSLNSLGMVETRL</sequence>
<keyword evidence="2" id="KW-0808">Transferase</keyword>
<evidence type="ECO:0000313" key="15">
    <source>
        <dbReference type="EMBL" id="KAK7870583.1"/>
    </source>
</evidence>
<evidence type="ECO:0000256" key="1">
    <source>
        <dbReference type="ARBA" id="ARBA00004141"/>
    </source>
</evidence>
<keyword evidence="16" id="KW-1185">Reference proteome</keyword>
<evidence type="ECO:0000256" key="2">
    <source>
        <dbReference type="ARBA" id="ARBA00022679"/>
    </source>
</evidence>
<dbReference type="PANTHER" id="PTHR46065:SF3">
    <property type="entry name" value="FI20425P1"/>
    <property type="match status" value="1"/>
</dbReference>
<dbReference type="GO" id="GO:0016567">
    <property type="term" value="P:protein ubiquitination"/>
    <property type="evidence" value="ECO:0007669"/>
    <property type="project" value="TreeGrafter"/>
</dbReference>
<reference evidence="15 16" key="1">
    <citation type="submission" date="2024-03" db="EMBL/GenBank/DDBJ databases">
        <title>The genome assembly and annotation of the cricket Gryllus longicercus Weissman &amp; Gray.</title>
        <authorList>
            <person name="Szrajer S."/>
            <person name="Gray D."/>
            <person name="Ylla G."/>
        </authorList>
    </citation>
    <scope>NUCLEOTIDE SEQUENCE [LARGE SCALE GENOMIC DNA]</scope>
    <source>
        <strain evidence="15">DAG 2021-001</strain>
        <tissue evidence="15">Whole body minus gut</tissue>
    </source>
</reference>
<feature type="transmembrane region" description="Helical" evidence="12">
    <location>
        <begin position="144"/>
        <end position="168"/>
    </location>
</feature>
<evidence type="ECO:0000313" key="16">
    <source>
        <dbReference type="Proteomes" id="UP001378592"/>
    </source>
</evidence>
<feature type="region of interest" description="Disordered" evidence="11">
    <location>
        <begin position="1"/>
        <end position="35"/>
    </location>
</feature>
<evidence type="ECO:0000259" key="14">
    <source>
        <dbReference type="PROSITE" id="PS51292"/>
    </source>
</evidence>
<evidence type="ECO:0000256" key="7">
    <source>
        <dbReference type="ARBA" id="ARBA00022833"/>
    </source>
</evidence>
<evidence type="ECO:0000256" key="8">
    <source>
        <dbReference type="ARBA" id="ARBA00022989"/>
    </source>
</evidence>
<evidence type="ECO:0000256" key="11">
    <source>
        <dbReference type="SAM" id="MobiDB-lite"/>
    </source>
</evidence>
<feature type="region of interest" description="Disordered" evidence="11">
    <location>
        <begin position="228"/>
        <end position="248"/>
    </location>
</feature>
<dbReference type="InterPro" id="IPR013083">
    <property type="entry name" value="Znf_RING/FYVE/PHD"/>
</dbReference>
<dbReference type="PROSITE" id="PS50089">
    <property type="entry name" value="ZF_RING_2"/>
    <property type="match status" value="1"/>
</dbReference>
<keyword evidence="6" id="KW-0833">Ubl conjugation pathway</keyword>
<keyword evidence="5 10" id="KW-0863">Zinc-finger</keyword>
<comment type="caution">
    <text evidence="15">The sequence shown here is derived from an EMBL/GenBank/DDBJ whole genome shotgun (WGS) entry which is preliminary data.</text>
</comment>
<name>A0AAN9Z6Z8_9ORTH</name>
<dbReference type="Proteomes" id="UP001378592">
    <property type="component" value="Unassembled WGS sequence"/>
</dbReference>
<keyword evidence="7" id="KW-0862">Zinc</keyword>
<keyword evidence="3 12" id="KW-0812">Transmembrane</keyword>
<dbReference type="InterPro" id="IPR001841">
    <property type="entry name" value="Znf_RING"/>
</dbReference>
<comment type="subcellular location">
    <subcellularLocation>
        <location evidence="1">Membrane</location>
        <topology evidence="1">Multi-pass membrane protein</topology>
    </subcellularLocation>
</comment>
<dbReference type="SMART" id="SM00744">
    <property type="entry name" value="RINGv"/>
    <property type="match status" value="1"/>
</dbReference>
<dbReference type="Pfam" id="PF12906">
    <property type="entry name" value="RINGv"/>
    <property type="match status" value="1"/>
</dbReference>
<dbReference type="Gene3D" id="3.30.40.10">
    <property type="entry name" value="Zinc/RING finger domain, C3HC4 (zinc finger)"/>
    <property type="match status" value="1"/>
</dbReference>
<evidence type="ECO:0000256" key="4">
    <source>
        <dbReference type="ARBA" id="ARBA00022723"/>
    </source>
</evidence>
<dbReference type="GO" id="GO:0004842">
    <property type="term" value="F:ubiquitin-protein transferase activity"/>
    <property type="evidence" value="ECO:0007669"/>
    <property type="project" value="TreeGrafter"/>
</dbReference>
<evidence type="ECO:0000256" key="3">
    <source>
        <dbReference type="ARBA" id="ARBA00022692"/>
    </source>
</evidence>
<accession>A0AAN9Z6Z8</accession>
<keyword evidence="4" id="KW-0479">Metal-binding</keyword>
<evidence type="ECO:0000256" key="12">
    <source>
        <dbReference type="SAM" id="Phobius"/>
    </source>
</evidence>
<dbReference type="InterPro" id="IPR011016">
    <property type="entry name" value="Znf_RING-CH"/>
</dbReference>
<feature type="domain" description="RING-type" evidence="13">
    <location>
        <begin position="67"/>
        <end position="113"/>
    </location>
</feature>
<evidence type="ECO:0000256" key="6">
    <source>
        <dbReference type="ARBA" id="ARBA00022786"/>
    </source>
</evidence>
<gene>
    <name evidence="15" type="ORF">R5R35_009090</name>
</gene>
<dbReference type="EMBL" id="JAZDUA010000055">
    <property type="protein sequence ID" value="KAK7870583.1"/>
    <property type="molecule type" value="Genomic_DNA"/>
</dbReference>
<organism evidence="15 16">
    <name type="scientific">Gryllus longicercus</name>
    <dbReference type="NCBI Taxonomy" id="2509291"/>
    <lineage>
        <taxon>Eukaryota</taxon>
        <taxon>Metazoa</taxon>
        <taxon>Ecdysozoa</taxon>
        <taxon>Arthropoda</taxon>
        <taxon>Hexapoda</taxon>
        <taxon>Insecta</taxon>
        <taxon>Pterygota</taxon>
        <taxon>Neoptera</taxon>
        <taxon>Polyneoptera</taxon>
        <taxon>Orthoptera</taxon>
        <taxon>Ensifera</taxon>
        <taxon>Gryllidea</taxon>
        <taxon>Grylloidea</taxon>
        <taxon>Gryllidae</taxon>
        <taxon>Gryllinae</taxon>
        <taxon>Gryllus</taxon>
    </lineage>
</organism>
<evidence type="ECO:0000256" key="9">
    <source>
        <dbReference type="ARBA" id="ARBA00023136"/>
    </source>
</evidence>
<keyword evidence="9 12" id="KW-0472">Membrane</keyword>
<dbReference type="SUPFAM" id="SSF57850">
    <property type="entry name" value="RING/U-box"/>
    <property type="match status" value="1"/>
</dbReference>
<dbReference type="PANTHER" id="PTHR46065">
    <property type="entry name" value="E3 UBIQUITIN-PROTEIN LIGASE MARCH 2/3 FAMILY MEMBER"/>
    <property type="match status" value="1"/>
</dbReference>
<dbReference type="PROSITE" id="PS51292">
    <property type="entry name" value="ZF_RING_CH"/>
    <property type="match status" value="1"/>
</dbReference>
<protein>
    <submittedName>
        <fullName evidence="15">Uncharacterized protein</fullName>
    </submittedName>
</protein>
<evidence type="ECO:0000256" key="10">
    <source>
        <dbReference type="PROSITE-ProRule" id="PRU00175"/>
    </source>
</evidence>
<keyword evidence="8 12" id="KW-1133">Transmembrane helix</keyword>
<feature type="compositionally biased region" description="Basic and acidic residues" evidence="11">
    <location>
        <begin position="228"/>
        <end position="239"/>
    </location>
</feature>
<dbReference type="GO" id="GO:0008270">
    <property type="term" value="F:zinc ion binding"/>
    <property type="evidence" value="ECO:0007669"/>
    <property type="project" value="UniProtKB-KW"/>
</dbReference>
<dbReference type="AlphaFoldDB" id="A0AAN9Z6Z8"/>
<feature type="transmembrane region" description="Helical" evidence="12">
    <location>
        <begin position="174"/>
        <end position="196"/>
    </location>
</feature>
<proteinExistence type="predicted"/>
<evidence type="ECO:0000256" key="5">
    <source>
        <dbReference type="ARBA" id="ARBA00022771"/>
    </source>
</evidence>
<evidence type="ECO:0000259" key="13">
    <source>
        <dbReference type="PROSITE" id="PS50089"/>
    </source>
</evidence>
<dbReference type="GO" id="GO:0016020">
    <property type="term" value="C:membrane"/>
    <property type="evidence" value="ECO:0007669"/>
    <property type="project" value="UniProtKB-SubCell"/>
</dbReference>